<name>A0A413CN39_9BACT</name>
<evidence type="ECO:0000313" key="2">
    <source>
        <dbReference type="EMBL" id="MQO54432.1"/>
    </source>
</evidence>
<dbReference type="EMBL" id="VZAZ01000007">
    <property type="protein sequence ID" value="MQO54432.1"/>
    <property type="molecule type" value="Genomic_DNA"/>
</dbReference>
<organism evidence="2 5">
    <name type="scientific">Segatella copri</name>
    <dbReference type="NCBI Taxonomy" id="165179"/>
    <lineage>
        <taxon>Bacteria</taxon>
        <taxon>Pseudomonadati</taxon>
        <taxon>Bacteroidota</taxon>
        <taxon>Bacteroidia</taxon>
        <taxon>Bacteroidales</taxon>
        <taxon>Prevotellaceae</taxon>
        <taxon>Segatella</taxon>
    </lineage>
</organism>
<dbReference type="EMBL" id="JAPDVD010000001">
    <property type="protein sequence ID" value="MCW4137313.1"/>
    <property type="molecule type" value="Genomic_DNA"/>
</dbReference>
<reference evidence="3 4" key="1">
    <citation type="submission" date="2018-08" db="EMBL/GenBank/DDBJ databases">
        <title>A genome reference for cultivated species of the human gut microbiota.</title>
        <authorList>
            <person name="Zou Y."/>
            <person name="Xue W."/>
            <person name="Luo G."/>
        </authorList>
    </citation>
    <scope>NUCLEOTIDE SEQUENCE [LARGE SCALE GENOMIC DNA]</scope>
    <source>
        <strain evidence="3 4">AF11-14</strain>
    </source>
</reference>
<gene>
    <name evidence="3" type="ORF">DWV60_00730</name>
    <name evidence="2" type="ORF">F7D42_01630</name>
    <name evidence="1" type="ORF">ONT01_05920</name>
</gene>
<reference evidence="2 5" key="2">
    <citation type="submission" date="2019-09" db="EMBL/GenBank/DDBJ databases">
        <title>Distinct polysaccharide growth profiles of human intestinal Prevotella copri isolates.</title>
        <authorList>
            <person name="Fehlner-Peach H."/>
            <person name="Magnabosco C."/>
            <person name="Raghavan V."/>
            <person name="Scher J.U."/>
            <person name="Tett A."/>
            <person name="Cox L.M."/>
            <person name="Gottsegen C."/>
            <person name="Watters A."/>
            <person name="Wiltshire- Gordon J.D."/>
            <person name="Segata N."/>
            <person name="Bonneau R."/>
            <person name="Littman D.R."/>
        </authorList>
    </citation>
    <scope>NUCLEOTIDE SEQUENCE [LARGE SCALE GENOMIC DNA]</scope>
    <source>
        <strain evidence="2 5">BVe41219</strain>
    </source>
</reference>
<evidence type="ECO:0000313" key="3">
    <source>
        <dbReference type="EMBL" id="RGW71071.1"/>
    </source>
</evidence>
<evidence type="ECO:0000313" key="1">
    <source>
        <dbReference type="EMBL" id="MCW4137313.1"/>
    </source>
</evidence>
<dbReference type="RefSeq" id="WP_118139097.1">
    <property type="nucleotide sequence ID" value="NZ_JAPDVB010000001.1"/>
</dbReference>
<evidence type="ECO:0000313" key="4">
    <source>
        <dbReference type="Proteomes" id="UP000286077"/>
    </source>
</evidence>
<dbReference type="AlphaFoldDB" id="A0A413CN39"/>
<proteinExistence type="predicted"/>
<dbReference type="Proteomes" id="UP001208620">
    <property type="component" value="Unassembled WGS sequence"/>
</dbReference>
<reference evidence="1" key="3">
    <citation type="submission" date="2022-11" db="EMBL/GenBank/DDBJ databases">
        <title>Genomic repertoires linked with pathogenic potency of arthritogenic Prevotella copri isolated from the gut of rheumatoid arthritis patients.</title>
        <authorList>
            <person name="Nii T."/>
            <person name="Maeda Y."/>
            <person name="Motooka D."/>
            <person name="Naito M."/>
            <person name="Matsumoto Y."/>
            <person name="Ogawa T."/>
            <person name="Oguro-Igashira E."/>
            <person name="Kishikawa T."/>
            <person name="Yamashita M."/>
            <person name="Koizumi S."/>
            <person name="Kurakawa T."/>
            <person name="Okumura R."/>
            <person name="Kayama H."/>
            <person name="Murakami M."/>
            <person name="Sakaguchi T."/>
            <person name="Das B."/>
            <person name="Nakamura S."/>
            <person name="Okada Y."/>
            <person name="Kumanogoh A."/>
            <person name="Takeda K."/>
        </authorList>
    </citation>
    <scope>NUCLEOTIDE SEQUENCE</scope>
    <source>
        <strain evidence="1">H105_2-2</strain>
    </source>
</reference>
<dbReference type="EMBL" id="QSAQ01000001">
    <property type="protein sequence ID" value="RGW71071.1"/>
    <property type="molecule type" value="Genomic_DNA"/>
</dbReference>
<dbReference type="Proteomes" id="UP000358159">
    <property type="component" value="Unassembled WGS sequence"/>
</dbReference>
<comment type="caution">
    <text evidence="2">The sequence shown here is derived from an EMBL/GenBank/DDBJ whole genome shotgun (WGS) entry which is preliminary data.</text>
</comment>
<accession>A0A413CN39</accession>
<protein>
    <submittedName>
        <fullName evidence="2">Uncharacterized protein</fullName>
    </submittedName>
</protein>
<dbReference type="Proteomes" id="UP000286077">
    <property type="component" value="Unassembled WGS sequence"/>
</dbReference>
<evidence type="ECO:0000313" key="5">
    <source>
        <dbReference type="Proteomes" id="UP000358159"/>
    </source>
</evidence>
<sequence length="182" mass="21013">MDNNTTFKYWLAVARHTSYKIGKQPRPAFVGGKQVPDNLNQLSIGQLIDLSQLSDSEESLYQIVTTVLGLSHKEVEQARAVDVVMLIGWVTSEVERINKLFESTDTAKPTRLEKEAGIDTLRFGLFGMLDWYAVRMGISDHDQVLKTPWLRIYKCMEMDNKRSVYERNLQKLQAEEMKRKSR</sequence>